<name>A0A6A7K5N7_9FIRM</name>
<dbReference type="HAMAP" id="MF_01440">
    <property type="entry name" value="CheD"/>
    <property type="match status" value="1"/>
</dbReference>
<proteinExistence type="inferred from homology"/>
<evidence type="ECO:0000313" key="4">
    <source>
        <dbReference type="EMBL" id="MPW24756.1"/>
    </source>
</evidence>
<dbReference type="Proteomes" id="UP000440004">
    <property type="component" value="Unassembled WGS sequence"/>
</dbReference>
<dbReference type="GO" id="GO:0050568">
    <property type="term" value="F:protein-glutamine glutaminase activity"/>
    <property type="evidence" value="ECO:0007669"/>
    <property type="project" value="UniProtKB-UniRule"/>
</dbReference>
<dbReference type="AlphaFoldDB" id="A0A6A7K5N7"/>
<protein>
    <recommendedName>
        <fullName evidence="3">Probable chemoreceptor glutamine deamidase CheD</fullName>
        <ecNumber evidence="3">3.5.1.44</ecNumber>
    </recommendedName>
</protein>
<dbReference type="EC" id="3.5.1.44" evidence="3"/>
<organism evidence="4 5">
    <name type="scientific">Alkalibaculum sporogenes</name>
    <dbReference type="NCBI Taxonomy" id="2655001"/>
    <lineage>
        <taxon>Bacteria</taxon>
        <taxon>Bacillati</taxon>
        <taxon>Bacillota</taxon>
        <taxon>Clostridia</taxon>
        <taxon>Eubacteriales</taxon>
        <taxon>Eubacteriaceae</taxon>
        <taxon>Alkalibaculum</taxon>
    </lineage>
</organism>
<dbReference type="InterPro" id="IPR011324">
    <property type="entry name" value="Cytotoxic_necrot_fac-like_cat"/>
</dbReference>
<comment type="function">
    <text evidence="3">Probably deamidates glutamine residues to glutamate on methyl-accepting chemotaxis receptors (MCPs), playing an important role in chemotaxis.</text>
</comment>
<keyword evidence="2 3" id="KW-0378">Hydrolase</keyword>
<evidence type="ECO:0000256" key="2">
    <source>
        <dbReference type="ARBA" id="ARBA00022801"/>
    </source>
</evidence>
<dbReference type="CDD" id="cd16352">
    <property type="entry name" value="CheD"/>
    <property type="match status" value="1"/>
</dbReference>
<dbReference type="SUPFAM" id="SSF64438">
    <property type="entry name" value="CNF1/YfiH-like putative cysteine hydrolases"/>
    <property type="match status" value="1"/>
</dbReference>
<reference evidence="4 5" key="1">
    <citation type="submission" date="2019-10" db="EMBL/GenBank/DDBJ databases">
        <title>Alkalibaculum tamaniensis sp.nov., a new alkaliphilic acetogen, isolated on methoxylated aromatics from a mud volcano.</title>
        <authorList>
            <person name="Khomyakova M.A."/>
            <person name="Merkel A.Y."/>
            <person name="Bonch-Osmolovskaya E.A."/>
            <person name="Slobodkin A.I."/>
        </authorList>
    </citation>
    <scope>NUCLEOTIDE SEQUENCE [LARGE SCALE GENOMIC DNA]</scope>
    <source>
        <strain evidence="4 5">M08DMB</strain>
    </source>
</reference>
<dbReference type="PANTHER" id="PTHR35147">
    <property type="entry name" value="CHEMORECEPTOR GLUTAMINE DEAMIDASE CHED-RELATED"/>
    <property type="match status" value="1"/>
</dbReference>
<evidence type="ECO:0000256" key="3">
    <source>
        <dbReference type="HAMAP-Rule" id="MF_01440"/>
    </source>
</evidence>
<dbReference type="PANTHER" id="PTHR35147:SF1">
    <property type="entry name" value="CHEMORECEPTOR GLUTAMINE DEAMIDASE CHED-RELATED"/>
    <property type="match status" value="1"/>
</dbReference>
<keyword evidence="1 3" id="KW-0145">Chemotaxis</keyword>
<sequence>MVIMSIEIKVGISDYQISEAPDKLITLGLGSCVGIAIYDRTSKIGGLSHIMLPDSTFFNRDIKPEKFADLAIPKMIDEINAKIKCSKCLVAKIAGGASMFNFPDKKMNSNIGERNVIAVEKILKQLRIPILASHTGGKIGRTMIVHLDTFDINIRTANKDIQIL</sequence>
<dbReference type="InterPro" id="IPR038592">
    <property type="entry name" value="CheD-like_sf"/>
</dbReference>
<comment type="similarity">
    <text evidence="3">Belongs to the CheD family.</text>
</comment>
<dbReference type="EMBL" id="WHNX01000004">
    <property type="protein sequence ID" value="MPW24756.1"/>
    <property type="molecule type" value="Genomic_DNA"/>
</dbReference>
<gene>
    <name evidence="3" type="primary">cheD</name>
    <name evidence="4" type="ORF">GC105_02995</name>
</gene>
<dbReference type="Gene3D" id="3.30.1330.200">
    <property type="match status" value="1"/>
</dbReference>
<dbReference type="Pfam" id="PF03975">
    <property type="entry name" value="CheD"/>
    <property type="match status" value="1"/>
</dbReference>
<dbReference type="GO" id="GO:0006935">
    <property type="term" value="P:chemotaxis"/>
    <property type="evidence" value="ECO:0007669"/>
    <property type="project" value="UniProtKB-UniRule"/>
</dbReference>
<comment type="caution">
    <text evidence="4">The sequence shown here is derived from an EMBL/GenBank/DDBJ whole genome shotgun (WGS) entry which is preliminary data.</text>
</comment>
<dbReference type="InterPro" id="IPR005659">
    <property type="entry name" value="Chemorcpt_Glu_NH3ase_CheD"/>
</dbReference>
<comment type="catalytic activity">
    <reaction evidence="3">
        <text>L-glutaminyl-[protein] + H2O = L-glutamyl-[protein] + NH4(+)</text>
        <dbReference type="Rhea" id="RHEA:16441"/>
        <dbReference type="Rhea" id="RHEA-COMP:10207"/>
        <dbReference type="Rhea" id="RHEA-COMP:10208"/>
        <dbReference type="ChEBI" id="CHEBI:15377"/>
        <dbReference type="ChEBI" id="CHEBI:28938"/>
        <dbReference type="ChEBI" id="CHEBI:29973"/>
        <dbReference type="ChEBI" id="CHEBI:30011"/>
        <dbReference type="EC" id="3.5.1.44"/>
    </reaction>
</comment>
<keyword evidence="5" id="KW-1185">Reference proteome</keyword>
<evidence type="ECO:0000256" key="1">
    <source>
        <dbReference type="ARBA" id="ARBA00022500"/>
    </source>
</evidence>
<evidence type="ECO:0000313" key="5">
    <source>
        <dbReference type="Proteomes" id="UP000440004"/>
    </source>
</evidence>
<accession>A0A6A7K5N7</accession>